<feature type="region of interest" description="Disordered" evidence="1">
    <location>
        <begin position="119"/>
        <end position="139"/>
    </location>
</feature>
<reference evidence="2" key="1">
    <citation type="submission" date="2020-02" db="EMBL/GenBank/DDBJ databases">
        <authorList>
            <person name="Meier V. D."/>
        </authorList>
    </citation>
    <scope>NUCLEOTIDE SEQUENCE</scope>
    <source>
        <strain evidence="2">AVDCRST_MAG56</strain>
    </source>
</reference>
<feature type="compositionally biased region" description="Basic residues" evidence="1">
    <location>
        <begin position="57"/>
        <end position="66"/>
    </location>
</feature>
<evidence type="ECO:0000256" key="1">
    <source>
        <dbReference type="SAM" id="MobiDB-lite"/>
    </source>
</evidence>
<feature type="non-terminal residue" evidence="2">
    <location>
        <position position="212"/>
    </location>
</feature>
<name>A0A6J4JVJ6_9SPHI</name>
<dbReference type="AlphaFoldDB" id="A0A6J4JVJ6"/>
<proteinExistence type="predicted"/>
<gene>
    <name evidence="2" type="ORF">AVDCRST_MAG56-4508</name>
</gene>
<dbReference type="EMBL" id="CADCTQ010000369">
    <property type="protein sequence ID" value="CAA9288787.1"/>
    <property type="molecule type" value="Genomic_DNA"/>
</dbReference>
<protein>
    <submittedName>
        <fullName evidence="2">Uncharacterized protein</fullName>
    </submittedName>
</protein>
<feature type="region of interest" description="Disordered" evidence="1">
    <location>
        <begin position="50"/>
        <end position="77"/>
    </location>
</feature>
<accession>A0A6J4JVJ6</accession>
<sequence>ESTGQSLHLFHLKAGRHRGVVPRIPPAADAAAGFSGGGRPDVYLAAHPQPAGCQSAHHGRQPRHYGHQTAPGLPPRRPPLGAGGVFRGRYPRAEAPANPAQPGLHRGDYVHHLAAQEAVRKPGRRPALPPPERVPGQGHCRCGGVPGVFRRGGSPVVAVVHRRHPGRCRRKTRLVRLQFRRGDAPAGGVVADHCGSIPAGHRLPGRQRIHCI</sequence>
<organism evidence="2">
    <name type="scientific">uncultured Cytophagales bacterium</name>
    <dbReference type="NCBI Taxonomy" id="158755"/>
    <lineage>
        <taxon>Bacteria</taxon>
        <taxon>Pseudomonadati</taxon>
        <taxon>Bacteroidota</taxon>
        <taxon>Sphingobacteriia</taxon>
        <taxon>Sphingobacteriales</taxon>
        <taxon>environmental samples</taxon>
    </lineage>
</organism>
<feature type="non-terminal residue" evidence="2">
    <location>
        <position position="1"/>
    </location>
</feature>
<evidence type="ECO:0000313" key="2">
    <source>
        <dbReference type="EMBL" id="CAA9288787.1"/>
    </source>
</evidence>